<feature type="compositionally biased region" description="Low complexity" evidence="10">
    <location>
        <begin position="687"/>
        <end position="704"/>
    </location>
</feature>
<dbReference type="Proteomes" id="UP001501455">
    <property type="component" value="Unassembled WGS sequence"/>
</dbReference>
<proteinExistence type="predicted"/>
<dbReference type="CDD" id="cd06580">
    <property type="entry name" value="TM_PBP1_transp_TpRbsC_like"/>
    <property type="match status" value="1"/>
</dbReference>
<evidence type="ECO:0000256" key="8">
    <source>
        <dbReference type="ARBA" id="ARBA00022989"/>
    </source>
</evidence>
<dbReference type="CDD" id="cd03216">
    <property type="entry name" value="ABC_Carb_Monos_I"/>
    <property type="match status" value="1"/>
</dbReference>
<feature type="compositionally biased region" description="Basic and acidic residues" evidence="10">
    <location>
        <begin position="551"/>
        <end position="567"/>
    </location>
</feature>
<evidence type="ECO:0000256" key="10">
    <source>
        <dbReference type="SAM" id="MobiDB-lite"/>
    </source>
</evidence>
<sequence length="902" mass="98023">MTAVELAGITKRFPGVVANHDIHLTVRKGTVHALVGENGAGKSTLMKILYGMQKPDEGTITVHGEQVNFSSPADAIARGIGMVHQHFMLADNLTVLENVVLGSEKLHGIGGKARRRIKELSERYGLEVRPDVLVEELGVAARQRVEILKVLYRGATTLILDEPTAVLVPHEVDALFDNLRELKAEGLSVIFISHKLGEVLSVADDITVIRRGTTVGTAVPSETTPRQLAELMVGSELPTPETAESTVTDRPVITVDKLRLAAPGGKALLDDITFTIHEGEILGIAGVEGNGQTELVDALIGLRHADSGVIRLADEEITAWPTRKRREEGIGYIPEDRHRHGLLLEAPLWENRILGHVTEKPNAKGVWLDPKAAQEDTRRIVAEYDVRTPGIDVTAASLSGGNQQKLIVGREMSHTPRFLIAAHPTRGVDVGAQAAIWDHIREARREGLAVLLISADLDELIGLSDTLRVIYDGKLVADADPASITPEELGTAMTGAAEGHLEHEETPAETQADVSKSRPSLRKTRPADEEVRQGARAPRGGRPGHRARRGLRAECDRADRLRQEPRRAVRPHVRAGRVLRRPGADPQPGLDVLHRGPGGGHRLPDEPVQHRRRRPVPARRDDGRHRRRAREPAGVPPGAAAAADRRVHRRLLGRHRRRPQGHPRRQRGRRHDHAQRDRDLRHRLHVAARPSSASRSATTTPPARCTSPAGSPGIDLGAAGEIYGLVVLAALLGVGYWVVLNRTRFGFDLRASGASSSAAAASGVDPRRMVLTAMLISGAVAGLAGLPILLGDTHTYSLSFPTGIGFLGIGIALLGRNSPVGIAFAALLWAWLDKASPELDFHGYDKEIAVIMQGLIVLSVVVSYEAVREWGLRRQQRRVGAELAAGKRPRRRQQHTKEVAGR</sequence>
<evidence type="ECO:0000256" key="1">
    <source>
        <dbReference type="ARBA" id="ARBA00004651"/>
    </source>
</evidence>
<keyword evidence="6" id="KW-0547">Nucleotide-binding</keyword>
<reference evidence="14" key="1">
    <citation type="journal article" date="2019" name="Int. J. Syst. Evol. Microbiol.">
        <title>The Global Catalogue of Microorganisms (GCM) 10K type strain sequencing project: providing services to taxonomists for standard genome sequencing and annotation.</title>
        <authorList>
            <consortium name="The Broad Institute Genomics Platform"/>
            <consortium name="The Broad Institute Genome Sequencing Center for Infectious Disease"/>
            <person name="Wu L."/>
            <person name="Ma J."/>
        </authorList>
    </citation>
    <scope>NUCLEOTIDE SEQUENCE [LARGE SCALE GENOMIC DNA]</scope>
    <source>
        <strain evidence="14">JCM 4816</strain>
    </source>
</reference>
<organism evidence="13 14">
    <name type="scientific">Streptomyces prasinosporus</name>
    <dbReference type="NCBI Taxonomy" id="68256"/>
    <lineage>
        <taxon>Bacteria</taxon>
        <taxon>Bacillati</taxon>
        <taxon>Actinomycetota</taxon>
        <taxon>Actinomycetes</taxon>
        <taxon>Kitasatosporales</taxon>
        <taxon>Streptomycetaceae</taxon>
        <taxon>Streptomyces</taxon>
        <taxon>Streptomyces albogriseolus group</taxon>
    </lineage>
</organism>
<evidence type="ECO:0000256" key="3">
    <source>
        <dbReference type="ARBA" id="ARBA00022475"/>
    </source>
</evidence>
<keyword evidence="14" id="KW-1185">Reference proteome</keyword>
<evidence type="ECO:0000313" key="14">
    <source>
        <dbReference type="Proteomes" id="UP001501455"/>
    </source>
</evidence>
<keyword evidence="3" id="KW-1003">Cell membrane</keyword>
<dbReference type="PROSITE" id="PS50893">
    <property type="entry name" value="ABC_TRANSPORTER_2"/>
    <property type="match status" value="2"/>
</dbReference>
<gene>
    <name evidence="13" type="ORF">GCM10019016_067620</name>
</gene>
<keyword evidence="8 11" id="KW-1133">Transmembrane helix</keyword>
<keyword evidence="5" id="KW-0677">Repeat</keyword>
<name>A0ABP6TY17_9ACTN</name>
<evidence type="ECO:0000259" key="12">
    <source>
        <dbReference type="PROSITE" id="PS50893"/>
    </source>
</evidence>
<feature type="region of interest" description="Disordered" evidence="10">
    <location>
        <begin position="883"/>
        <end position="902"/>
    </location>
</feature>
<feature type="domain" description="ABC transporter" evidence="12">
    <location>
        <begin position="4"/>
        <end position="236"/>
    </location>
</feature>
<evidence type="ECO:0000256" key="11">
    <source>
        <dbReference type="SAM" id="Phobius"/>
    </source>
</evidence>
<feature type="compositionally biased region" description="Polar residues" evidence="10">
    <location>
        <begin position="508"/>
        <end position="518"/>
    </location>
</feature>
<dbReference type="Pfam" id="PF02653">
    <property type="entry name" value="BPD_transp_2"/>
    <property type="match status" value="1"/>
</dbReference>
<feature type="compositionally biased region" description="Basic residues" evidence="10">
    <location>
        <begin position="646"/>
        <end position="673"/>
    </location>
</feature>
<protein>
    <recommendedName>
        <fullName evidence="12">ABC transporter domain-containing protein</fullName>
    </recommendedName>
</protein>
<dbReference type="InterPro" id="IPR050107">
    <property type="entry name" value="ABC_carbohydrate_import_ATPase"/>
</dbReference>
<keyword evidence="2" id="KW-0813">Transport</keyword>
<dbReference type="PANTHER" id="PTHR43790:SF9">
    <property type="entry name" value="GALACTOFURANOSE TRANSPORTER ATP-BINDING PROTEIN YTFR"/>
    <property type="match status" value="1"/>
</dbReference>
<feature type="region of interest" description="Disordered" evidence="10">
    <location>
        <begin position="499"/>
        <end position="710"/>
    </location>
</feature>
<evidence type="ECO:0000256" key="7">
    <source>
        <dbReference type="ARBA" id="ARBA00022840"/>
    </source>
</evidence>
<feature type="compositionally biased region" description="Basic residues" evidence="10">
    <location>
        <begin position="568"/>
        <end position="580"/>
    </location>
</feature>
<comment type="caution">
    <text evidence="13">The sequence shown here is derived from an EMBL/GenBank/DDBJ whole genome shotgun (WGS) entry which is preliminary data.</text>
</comment>
<dbReference type="SMART" id="SM00382">
    <property type="entry name" value="AAA"/>
    <property type="match status" value="1"/>
</dbReference>
<dbReference type="PROSITE" id="PS00211">
    <property type="entry name" value="ABC_TRANSPORTER_1"/>
    <property type="match status" value="1"/>
</dbReference>
<feature type="compositionally biased region" description="Low complexity" evidence="10">
    <location>
        <begin position="632"/>
        <end position="642"/>
    </location>
</feature>
<evidence type="ECO:0000256" key="9">
    <source>
        <dbReference type="ARBA" id="ARBA00023136"/>
    </source>
</evidence>
<evidence type="ECO:0000256" key="4">
    <source>
        <dbReference type="ARBA" id="ARBA00022692"/>
    </source>
</evidence>
<feature type="domain" description="ABC transporter" evidence="12">
    <location>
        <begin position="253"/>
        <end position="497"/>
    </location>
</feature>
<dbReference type="CDD" id="cd03215">
    <property type="entry name" value="ABC_Carb_Monos_II"/>
    <property type="match status" value="1"/>
</dbReference>
<dbReference type="InterPro" id="IPR003593">
    <property type="entry name" value="AAA+_ATPase"/>
</dbReference>
<feature type="transmembrane region" description="Helical" evidence="11">
    <location>
        <begin position="848"/>
        <end position="867"/>
    </location>
</feature>
<dbReference type="Gene3D" id="3.40.50.300">
    <property type="entry name" value="P-loop containing nucleotide triphosphate hydrolases"/>
    <property type="match status" value="2"/>
</dbReference>
<comment type="subcellular location">
    <subcellularLocation>
        <location evidence="1">Cell membrane</location>
        <topology evidence="1">Multi-pass membrane protein</topology>
    </subcellularLocation>
</comment>
<evidence type="ECO:0000256" key="5">
    <source>
        <dbReference type="ARBA" id="ARBA00022737"/>
    </source>
</evidence>
<keyword evidence="4 11" id="KW-0812">Transmembrane</keyword>
<evidence type="ECO:0000256" key="6">
    <source>
        <dbReference type="ARBA" id="ARBA00022741"/>
    </source>
</evidence>
<evidence type="ECO:0000313" key="13">
    <source>
        <dbReference type="EMBL" id="GAA3499658.1"/>
    </source>
</evidence>
<dbReference type="PANTHER" id="PTHR43790">
    <property type="entry name" value="CARBOHYDRATE TRANSPORT ATP-BINDING PROTEIN MG119-RELATED"/>
    <property type="match status" value="1"/>
</dbReference>
<accession>A0ABP6TY17</accession>
<feature type="transmembrane region" description="Helical" evidence="11">
    <location>
        <begin position="722"/>
        <end position="740"/>
    </location>
</feature>
<dbReference type="InterPro" id="IPR003439">
    <property type="entry name" value="ABC_transporter-like_ATP-bd"/>
</dbReference>
<dbReference type="InterPro" id="IPR001851">
    <property type="entry name" value="ABC_transp_permease"/>
</dbReference>
<evidence type="ECO:0000256" key="2">
    <source>
        <dbReference type="ARBA" id="ARBA00022448"/>
    </source>
</evidence>
<keyword evidence="7" id="KW-0067">ATP-binding</keyword>
<dbReference type="InterPro" id="IPR017871">
    <property type="entry name" value="ABC_transporter-like_CS"/>
</dbReference>
<dbReference type="EMBL" id="BAAAXF010000047">
    <property type="protein sequence ID" value="GAA3499658.1"/>
    <property type="molecule type" value="Genomic_DNA"/>
</dbReference>
<dbReference type="InterPro" id="IPR027417">
    <property type="entry name" value="P-loop_NTPase"/>
</dbReference>
<keyword evidence="9 11" id="KW-0472">Membrane</keyword>
<feature type="transmembrane region" description="Helical" evidence="11">
    <location>
        <begin position="770"/>
        <end position="790"/>
    </location>
</feature>
<dbReference type="SUPFAM" id="SSF52540">
    <property type="entry name" value="P-loop containing nucleoside triphosphate hydrolases"/>
    <property type="match status" value="2"/>
</dbReference>
<dbReference type="Pfam" id="PF00005">
    <property type="entry name" value="ABC_tran"/>
    <property type="match status" value="2"/>
</dbReference>